<accession>A0A2U3Q8E5</accession>
<dbReference type="Gene3D" id="1.10.10.60">
    <property type="entry name" value="Homeodomain-like"/>
    <property type="match status" value="1"/>
</dbReference>
<organism evidence="1 2">
    <name type="scientific">Bradyrhizobium vignae</name>
    <dbReference type="NCBI Taxonomy" id="1549949"/>
    <lineage>
        <taxon>Bacteria</taxon>
        <taxon>Pseudomonadati</taxon>
        <taxon>Pseudomonadota</taxon>
        <taxon>Alphaproteobacteria</taxon>
        <taxon>Hyphomicrobiales</taxon>
        <taxon>Nitrobacteraceae</taxon>
        <taxon>Bradyrhizobium</taxon>
    </lineage>
</organism>
<dbReference type="Pfam" id="PF07750">
    <property type="entry name" value="GcrA"/>
    <property type="match status" value="1"/>
</dbReference>
<dbReference type="AlphaFoldDB" id="A0A2U3Q8E5"/>
<name>A0A2U3Q8E5_9BRAD</name>
<evidence type="ECO:0000313" key="2">
    <source>
        <dbReference type="Proteomes" id="UP000246085"/>
    </source>
</evidence>
<protein>
    <recommendedName>
        <fullName evidence="3">Transposase IS30-like HTH domain-containing protein</fullName>
    </recommendedName>
</protein>
<dbReference type="RefSeq" id="WP_122405008.1">
    <property type="nucleotide sequence ID" value="NZ_LS398110.1"/>
</dbReference>
<proteinExistence type="predicted"/>
<dbReference type="KEGG" id="bvz:BRAD3257_6819"/>
<evidence type="ECO:0008006" key="3">
    <source>
        <dbReference type="Google" id="ProtNLM"/>
    </source>
</evidence>
<reference evidence="1 2" key="1">
    <citation type="submission" date="2018-03" db="EMBL/GenBank/DDBJ databases">
        <authorList>
            <person name="Gully D."/>
        </authorList>
    </citation>
    <scope>NUCLEOTIDE SEQUENCE [LARGE SCALE GENOMIC DNA]</scope>
    <source>
        <strain evidence="1">ORS3257</strain>
    </source>
</reference>
<dbReference type="EMBL" id="LS398110">
    <property type="protein sequence ID" value="SPP97692.1"/>
    <property type="molecule type" value="Genomic_DNA"/>
</dbReference>
<evidence type="ECO:0000313" key="1">
    <source>
        <dbReference type="EMBL" id="SPP97692.1"/>
    </source>
</evidence>
<sequence length="87" mass="9859">MSNNRLEIRPWSPEEEAHLRALIESGMTATEIGRQLGRTRLAVYGRLQRPVSQAETPRRSRSFPRAGEICDRREAKNEMLKLIAGAA</sequence>
<dbReference type="Proteomes" id="UP000246085">
    <property type="component" value="Chromosome BRAD3257"/>
</dbReference>
<dbReference type="InterPro" id="IPR011681">
    <property type="entry name" value="GcrA"/>
</dbReference>
<gene>
    <name evidence="1" type="ORF">BRAD3257_6819</name>
</gene>